<dbReference type="GO" id="GO:0008270">
    <property type="term" value="F:zinc ion binding"/>
    <property type="evidence" value="ECO:0007669"/>
    <property type="project" value="UniProtKB-KW"/>
</dbReference>
<gene>
    <name evidence="6" type="ORF">BSTOLATCC_MIC49396</name>
</gene>
<reference evidence="6" key="1">
    <citation type="submission" date="2021-09" db="EMBL/GenBank/DDBJ databases">
        <authorList>
            <consortium name="AG Swart"/>
            <person name="Singh M."/>
            <person name="Singh A."/>
            <person name="Seah K."/>
            <person name="Emmerich C."/>
        </authorList>
    </citation>
    <scope>NUCLEOTIDE SEQUENCE</scope>
    <source>
        <strain evidence="6">ATCC30299</strain>
    </source>
</reference>
<accession>A0AAU9JRB1</accession>
<dbReference type="InterPro" id="IPR004162">
    <property type="entry name" value="SINA-like_animal"/>
</dbReference>
<organism evidence="6 7">
    <name type="scientific">Blepharisma stoltei</name>
    <dbReference type="NCBI Taxonomy" id="1481888"/>
    <lineage>
        <taxon>Eukaryota</taxon>
        <taxon>Sar</taxon>
        <taxon>Alveolata</taxon>
        <taxon>Ciliophora</taxon>
        <taxon>Postciliodesmatophora</taxon>
        <taxon>Heterotrichea</taxon>
        <taxon>Heterotrichida</taxon>
        <taxon>Blepharismidae</taxon>
        <taxon>Blepharisma</taxon>
    </lineage>
</organism>
<evidence type="ECO:0000259" key="5">
    <source>
        <dbReference type="PROSITE" id="PS50089"/>
    </source>
</evidence>
<dbReference type="Gene3D" id="3.30.40.10">
    <property type="entry name" value="Zinc/RING finger domain, C3HC4 (zinc finger)"/>
    <property type="match status" value="2"/>
</dbReference>
<evidence type="ECO:0000256" key="4">
    <source>
        <dbReference type="PROSITE-ProRule" id="PRU00175"/>
    </source>
</evidence>
<sequence length="257" mass="29661">MESISLNLNFHDTLECPICCDYYTPPIYLCPNGHSICGTCSSNSRCCPLCRAQLSRVSRNLVLENILEQISVPCKFEGCKENTTLANRNQHFKVCPFNNFTKCIECNNNEEDLVAHLIRNHEYKEISMEESGGLRSFSGPFDSWVRDTDWPKGVWRFGNDPLVVHAKSYGGIFHIFLYRIARKPMKVSLKVENGDYSISFKGEIPNIMEYKEKMTDPHFNCEVNLLLSNFVKMHDDDEEILRLSMKVKRLPSVEMQK</sequence>
<dbReference type="PANTHER" id="PTHR45877:SF2">
    <property type="entry name" value="E3 UBIQUITIN-PROTEIN LIGASE SINA-RELATED"/>
    <property type="match status" value="1"/>
</dbReference>
<comment type="caution">
    <text evidence="6">The sequence shown here is derived from an EMBL/GenBank/DDBJ whole genome shotgun (WGS) entry which is preliminary data.</text>
</comment>
<dbReference type="SUPFAM" id="SSF49599">
    <property type="entry name" value="TRAF domain-like"/>
    <property type="match status" value="1"/>
</dbReference>
<dbReference type="GO" id="GO:0043161">
    <property type="term" value="P:proteasome-mediated ubiquitin-dependent protein catabolic process"/>
    <property type="evidence" value="ECO:0007669"/>
    <property type="project" value="TreeGrafter"/>
</dbReference>
<dbReference type="GO" id="GO:0005737">
    <property type="term" value="C:cytoplasm"/>
    <property type="evidence" value="ECO:0007669"/>
    <property type="project" value="TreeGrafter"/>
</dbReference>
<dbReference type="SUPFAM" id="SSF57850">
    <property type="entry name" value="RING/U-box"/>
    <property type="match status" value="1"/>
</dbReference>
<evidence type="ECO:0000256" key="2">
    <source>
        <dbReference type="ARBA" id="ARBA00022771"/>
    </source>
</evidence>
<evidence type="ECO:0000256" key="1">
    <source>
        <dbReference type="ARBA" id="ARBA00022723"/>
    </source>
</evidence>
<dbReference type="InterPro" id="IPR013083">
    <property type="entry name" value="Znf_RING/FYVE/PHD"/>
</dbReference>
<name>A0AAU9JRB1_9CILI</name>
<keyword evidence="1" id="KW-0479">Metal-binding</keyword>
<keyword evidence="7" id="KW-1185">Reference proteome</keyword>
<dbReference type="EMBL" id="CAJZBQ010000048">
    <property type="protein sequence ID" value="CAG9329777.1"/>
    <property type="molecule type" value="Genomic_DNA"/>
</dbReference>
<dbReference type="Proteomes" id="UP001162131">
    <property type="component" value="Unassembled WGS sequence"/>
</dbReference>
<dbReference type="GO" id="GO:0031624">
    <property type="term" value="F:ubiquitin conjugating enzyme binding"/>
    <property type="evidence" value="ECO:0007669"/>
    <property type="project" value="TreeGrafter"/>
</dbReference>
<evidence type="ECO:0000256" key="3">
    <source>
        <dbReference type="ARBA" id="ARBA00022833"/>
    </source>
</evidence>
<protein>
    <recommendedName>
        <fullName evidence="5">RING-type domain-containing protein</fullName>
    </recommendedName>
</protein>
<dbReference type="PROSITE" id="PS50089">
    <property type="entry name" value="ZF_RING_2"/>
    <property type="match status" value="1"/>
</dbReference>
<feature type="domain" description="RING-type" evidence="5">
    <location>
        <begin position="16"/>
        <end position="51"/>
    </location>
</feature>
<dbReference type="Pfam" id="PF21362">
    <property type="entry name" value="Sina_RING"/>
    <property type="match status" value="1"/>
</dbReference>
<evidence type="ECO:0000313" key="7">
    <source>
        <dbReference type="Proteomes" id="UP001162131"/>
    </source>
</evidence>
<keyword evidence="2 4" id="KW-0863">Zinc-finger</keyword>
<dbReference type="AlphaFoldDB" id="A0AAU9JRB1"/>
<proteinExistence type="predicted"/>
<dbReference type="InterPro" id="IPR049548">
    <property type="entry name" value="Sina-like_RING"/>
</dbReference>
<evidence type="ECO:0000313" key="6">
    <source>
        <dbReference type="EMBL" id="CAG9329777.1"/>
    </source>
</evidence>
<dbReference type="GO" id="GO:0061630">
    <property type="term" value="F:ubiquitin protein ligase activity"/>
    <property type="evidence" value="ECO:0007669"/>
    <property type="project" value="TreeGrafter"/>
</dbReference>
<keyword evidence="3" id="KW-0862">Zinc</keyword>
<dbReference type="InterPro" id="IPR001841">
    <property type="entry name" value="Znf_RING"/>
</dbReference>
<dbReference type="PANTHER" id="PTHR45877">
    <property type="entry name" value="E3 UBIQUITIN-PROTEIN LIGASE SIAH2"/>
    <property type="match status" value="1"/>
</dbReference>